<evidence type="ECO:0008006" key="3">
    <source>
        <dbReference type="Google" id="ProtNLM"/>
    </source>
</evidence>
<evidence type="ECO:0000313" key="1">
    <source>
        <dbReference type="EMBL" id="MFC5864219.1"/>
    </source>
</evidence>
<evidence type="ECO:0000313" key="2">
    <source>
        <dbReference type="Proteomes" id="UP001596091"/>
    </source>
</evidence>
<protein>
    <recommendedName>
        <fullName evidence="3">NIPSNAP domain-containing protein</fullName>
    </recommendedName>
</protein>
<accession>A0ABW1EJR1</accession>
<proteinExistence type="predicted"/>
<organism evidence="1 2">
    <name type="scientific">Acidicapsa dinghuensis</name>
    <dbReference type="NCBI Taxonomy" id="2218256"/>
    <lineage>
        <taxon>Bacteria</taxon>
        <taxon>Pseudomonadati</taxon>
        <taxon>Acidobacteriota</taxon>
        <taxon>Terriglobia</taxon>
        <taxon>Terriglobales</taxon>
        <taxon>Acidobacteriaceae</taxon>
        <taxon>Acidicapsa</taxon>
    </lineage>
</organism>
<comment type="caution">
    <text evidence="1">The sequence shown here is derived from an EMBL/GenBank/DDBJ whole genome shotgun (WGS) entry which is preliminary data.</text>
</comment>
<gene>
    <name evidence="1" type="ORF">ACFPT7_18080</name>
</gene>
<dbReference type="Proteomes" id="UP001596091">
    <property type="component" value="Unassembled WGS sequence"/>
</dbReference>
<keyword evidence="2" id="KW-1185">Reference proteome</keyword>
<dbReference type="EMBL" id="JBHSPH010000008">
    <property type="protein sequence ID" value="MFC5864219.1"/>
    <property type="molecule type" value="Genomic_DNA"/>
</dbReference>
<reference evidence="2" key="1">
    <citation type="journal article" date="2019" name="Int. J. Syst. Evol. Microbiol.">
        <title>The Global Catalogue of Microorganisms (GCM) 10K type strain sequencing project: providing services to taxonomists for standard genome sequencing and annotation.</title>
        <authorList>
            <consortium name="The Broad Institute Genomics Platform"/>
            <consortium name="The Broad Institute Genome Sequencing Center for Infectious Disease"/>
            <person name="Wu L."/>
            <person name="Ma J."/>
        </authorList>
    </citation>
    <scope>NUCLEOTIDE SEQUENCE [LARGE SCALE GENOMIC DNA]</scope>
    <source>
        <strain evidence="2">JCM 4087</strain>
    </source>
</reference>
<dbReference type="RefSeq" id="WP_263340576.1">
    <property type="nucleotide sequence ID" value="NZ_JAGSYH010000006.1"/>
</dbReference>
<name>A0ABW1EJR1_9BACT</name>
<sequence length="229" mass="26603">MEEPNDIKIFEHDLKQQSILDIVQVRPGMYIGESTLSGLWFYLHGFQMAECLHKVTSPSSLPSDFPDWVAYRLRLSSNWSGCWHRVILSCIPNEKQALNRFFELREEHLCRKPKIVATIPKVRIDHQIGHYSKTGELLWSTELFPAEPSKIAVYTDDPGFFLTPDENAPPCNSFHPALDSGFPLTPHASKFEILDQPTWERLLIENKKYKKRLANTRSRILRRTQVRIT</sequence>